<proteinExistence type="predicted"/>
<keyword evidence="2" id="KW-1185">Reference proteome</keyword>
<evidence type="ECO:0000313" key="2">
    <source>
        <dbReference type="Proteomes" id="UP000503399"/>
    </source>
</evidence>
<dbReference type="KEGG" id="hfv:R50_1877"/>
<dbReference type="EMBL" id="LR778114">
    <property type="protein sequence ID" value="CAB1129374.1"/>
    <property type="molecule type" value="Genomic_DNA"/>
</dbReference>
<protein>
    <submittedName>
        <fullName evidence="1">Uncharacterized protein</fullName>
    </submittedName>
</protein>
<reference evidence="1 2" key="1">
    <citation type="submission" date="2020-02" db="EMBL/GenBank/DDBJ databases">
        <authorList>
            <person name="Hogendoorn C."/>
        </authorList>
    </citation>
    <scope>NUCLEOTIDE SEQUENCE [LARGE SCALE GENOMIC DNA]</scope>
    <source>
        <strain evidence="1">R501</strain>
    </source>
</reference>
<evidence type="ECO:0000313" key="1">
    <source>
        <dbReference type="EMBL" id="CAB1129374.1"/>
    </source>
</evidence>
<accession>A0A6F8ZHY4</accession>
<organism evidence="1 2">
    <name type="scientific">Candidatus Hydrogenisulfobacillus filiaventi</name>
    <dbReference type="NCBI Taxonomy" id="2707344"/>
    <lineage>
        <taxon>Bacteria</taxon>
        <taxon>Bacillati</taxon>
        <taxon>Bacillota</taxon>
        <taxon>Clostridia</taxon>
        <taxon>Eubacteriales</taxon>
        <taxon>Clostridiales Family XVII. Incertae Sedis</taxon>
        <taxon>Candidatus Hydrogenisulfobacillus</taxon>
    </lineage>
</organism>
<dbReference type="Gene3D" id="3.30.110.70">
    <property type="entry name" value="Hypothetical protein apc22750. Chain B"/>
    <property type="match status" value="1"/>
</dbReference>
<dbReference type="AlphaFoldDB" id="A0A6F8ZHY4"/>
<sequence length="434" mass="45847">MATEGGDLDLSATAWQAAVQDEAALVEALAGRLEQALSGRVQVVRPRRLLGRSSLPRELRVALEAVELVLHFQPGRSIRAERARLARGVCLHCEALDLERWLQKLSRALHVLAQGHEALRRHAGTVSAGIGRKGGGRMAGAGGWGYRDRAADLADGQLPADILERARRQREGGPCVSTLAAGDLWLLRWMELVRLGQAMGSAVFHTRLSTWLPGYGGSGAWTGGGWVTPMAAVEQVMRTARRHALARLQAEATGALAAVDQRLRRTGPGFYPEGGEVLALGILAGPEDGSPAGQPSLLCPGPVPNLARLLGSGVRPRGLVMGVAVRYLTSGWAQQAALRSWSNREVAGLSRALSLGRERVVEDLRCQAHSLGAEGVLTGAVERAVHPVAVDSGGGGHRTDFVVEFAVTGTAMQAGPRVLLPAVGPGLRLNGGRQ</sequence>
<name>A0A6F8ZHY4_9FIRM</name>
<dbReference type="Proteomes" id="UP000503399">
    <property type="component" value="Chromosome"/>
</dbReference>
<gene>
    <name evidence="1" type="ORF">R50_1877</name>
</gene>